<sequence>MIVLGTQPRELFGAHALDVGIVQLPLPLLAPHLRRLHRGARCGRGFQNAQSQFQRVALRCRVMRPAGAIAQRKVREQKTRHAHIFHDVLGAAHDHRGNARSLQRACGERQRLVADGAVGHQHGHVRALGLATLNHQRNIHLQRVPLAAIRRHTMEVFGEPADAPLLHKTAHQRQRKPAIAVLHRGVLAVDAHMRNAHIVIDAGVARVRLVELGRRVVRCARPLRPLVGLERRGRGQQHHRAFR</sequence>
<name>A0A645BWJ0_9ZZZZ</name>
<protein>
    <submittedName>
        <fullName evidence="1">Uncharacterized protein</fullName>
    </submittedName>
</protein>
<proteinExistence type="predicted"/>
<organism evidence="1">
    <name type="scientific">bioreactor metagenome</name>
    <dbReference type="NCBI Taxonomy" id="1076179"/>
    <lineage>
        <taxon>unclassified sequences</taxon>
        <taxon>metagenomes</taxon>
        <taxon>ecological metagenomes</taxon>
    </lineage>
</organism>
<reference evidence="1" key="1">
    <citation type="submission" date="2019-08" db="EMBL/GenBank/DDBJ databases">
        <authorList>
            <person name="Kucharzyk K."/>
            <person name="Murdoch R.W."/>
            <person name="Higgins S."/>
            <person name="Loffler F."/>
        </authorList>
    </citation>
    <scope>NUCLEOTIDE SEQUENCE</scope>
</reference>
<dbReference type="EMBL" id="VSSQ01023098">
    <property type="protein sequence ID" value="MPM69820.1"/>
    <property type="molecule type" value="Genomic_DNA"/>
</dbReference>
<dbReference type="AlphaFoldDB" id="A0A645BWJ0"/>
<evidence type="ECO:0000313" key="1">
    <source>
        <dbReference type="EMBL" id="MPM69820.1"/>
    </source>
</evidence>
<accession>A0A645BWJ0</accession>
<gene>
    <name evidence="1" type="ORF">SDC9_116768</name>
</gene>
<comment type="caution">
    <text evidence="1">The sequence shown here is derived from an EMBL/GenBank/DDBJ whole genome shotgun (WGS) entry which is preliminary data.</text>
</comment>